<dbReference type="PANTHER" id="PTHR43378">
    <property type="entry name" value="UDP-3-O-ACYLGLUCOSAMINE N-ACYLTRANSFERASE"/>
    <property type="match status" value="1"/>
</dbReference>
<dbReference type="NCBIfam" id="TIGR01853">
    <property type="entry name" value="lipid_A_lpxD"/>
    <property type="match status" value="1"/>
</dbReference>
<keyword evidence="2 7" id="KW-0441">Lipid A biosynthesis</keyword>
<comment type="similarity">
    <text evidence="7">Belongs to the transferase hexapeptide repeat family. LpxD subfamily.</text>
</comment>
<evidence type="ECO:0000256" key="5">
    <source>
        <dbReference type="ARBA" id="ARBA00023098"/>
    </source>
</evidence>
<dbReference type="Gene3D" id="2.160.10.10">
    <property type="entry name" value="Hexapeptide repeat proteins"/>
    <property type="match status" value="1"/>
</dbReference>
<dbReference type="CDD" id="cd03352">
    <property type="entry name" value="LbH_LpxD"/>
    <property type="match status" value="1"/>
</dbReference>
<dbReference type="EC" id="2.3.1.191" evidence="7"/>
<evidence type="ECO:0000256" key="3">
    <source>
        <dbReference type="ARBA" id="ARBA00022679"/>
    </source>
</evidence>
<proteinExistence type="inferred from homology"/>
<dbReference type="NCBIfam" id="NF002060">
    <property type="entry name" value="PRK00892.1"/>
    <property type="match status" value="1"/>
</dbReference>
<dbReference type="SUPFAM" id="SSF51161">
    <property type="entry name" value="Trimeric LpxA-like enzymes"/>
    <property type="match status" value="1"/>
</dbReference>
<organism evidence="9 10">
    <name type="scientific">Aminobacter aminovorans</name>
    <name type="common">Chelatobacter heintzii</name>
    <dbReference type="NCBI Taxonomy" id="83263"/>
    <lineage>
        <taxon>Bacteria</taxon>
        <taxon>Pseudomonadati</taxon>
        <taxon>Pseudomonadota</taxon>
        <taxon>Alphaproteobacteria</taxon>
        <taxon>Hyphomicrobiales</taxon>
        <taxon>Phyllobacteriaceae</taxon>
        <taxon>Aminobacter</taxon>
    </lineage>
</organism>
<evidence type="ECO:0000256" key="1">
    <source>
        <dbReference type="ARBA" id="ARBA00022516"/>
    </source>
</evidence>
<dbReference type="GO" id="GO:0016020">
    <property type="term" value="C:membrane"/>
    <property type="evidence" value="ECO:0007669"/>
    <property type="project" value="GOC"/>
</dbReference>
<evidence type="ECO:0000256" key="4">
    <source>
        <dbReference type="ARBA" id="ARBA00022737"/>
    </source>
</evidence>
<dbReference type="Proteomes" id="UP000254701">
    <property type="component" value="Unassembled WGS sequence"/>
</dbReference>
<dbReference type="Pfam" id="PF00132">
    <property type="entry name" value="Hexapep"/>
    <property type="match status" value="1"/>
</dbReference>
<dbReference type="GO" id="GO:0103118">
    <property type="term" value="F:UDP-3-O-[(3R)-3-hydroxyacyl]-glucosamine N-acyltransferase activity"/>
    <property type="evidence" value="ECO:0007669"/>
    <property type="project" value="UniProtKB-EC"/>
</dbReference>
<evidence type="ECO:0000313" key="10">
    <source>
        <dbReference type="Proteomes" id="UP000254701"/>
    </source>
</evidence>
<dbReference type="UniPathway" id="UPA00973"/>
<accession>A0A380WLZ5</accession>
<name>A0A380WLZ5_AMIAI</name>
<dbReference type="EMBL" id="UFSM01000001">
    <property type="protein sequence ID" value="SUU89755.1"/>
    <property type="molecule type" value="Genomic_DNA"/>
</dbReference>
<dbReference type="Pfam" id="PF04613">
    <property type="entry name" value="LpxD"/>
    <property type="match status" value="1"/>
</dbReference>
<dbReference type="InterPro" id="IPR011004">
    <property type="entry name" value="Trimer_LpxA-like_sf"/>
</dbReference>
<dbReference type="HAMAP" id="MF_00523">
    <property type="entry name" value="LpxD"/>
    <property type="match status" value="1"/>
</dbReference>
<dbReference type="InterPro" id="IPR007691">
    <property type="entry name" value="LpxD"/>
</dbReference>
<comment type="pathway">
    <text evidence="7">Bacterial outer membrane biogenesis; LPS lipid A biosynthesis.</text>
</comment>
<reference evidence="9 10" key="1">
    <citation type="submission" date="2018-06" db="EMBL/GenBank/DDBJ databases">
        <authorList>
            <consortium name="Pathogen Informatics"/>
            <person name="Doyle S."/>
        </authorList>
    </citation>
    <scope>NUCLEOTIDE SEQUENCE [LARGE SCALE GENOMIC DNA]</scope>
    <source>
        <strain evidence="9 10">NCTC10684</strain>
    </source>
</reference>
<dbReference type="OrthoDB" id="9784739at2"/>
<protein>
    <recommendedName>
        <fullName evidence="7">UDP-3-O-acylglucosamine N-acyltransferase</fullName>
        <ecNumber evidence="7">2.3.1.191</ecNumber>
    </recommendedName>
</protein>
<feature type="active site" description="Proton acceptor" evidence="7">
    <location>
        <position position="257"/>
    </location>
</feature>
<comment type="catalytic activity">
    <reaction evidence="7">
        <text>a UDP-3-O-[(3R)-3-hydroxyacyl]-alpha-D-glucosamine + a (3R)-hydroxyacyl-[ACP] = a UDP-2-N,3-O-bis[(3R)-3-hydroxyacyl]-alpha-D-glucosamine + holo-[ACP] + H(+)</text>
        <dbReference type="Rhea" id="RHEA:53836"/>
        <dbReference type="Rhea" id="RHEA-COMP:9685"/>
        <dbReference type="Rhea" id="RHEA-COMP:9945"/>
        <dbReference type="ChEBI" id="CHEBI:15378"/>
        <dbReference type="ChEBI" id="CHEBI:64479"/>
        <dbReference type="ChEBI" id="CHEBI:78827"/>
        <dbReference type="ChEBI" id="CHEBI:137740"/>
        <dbReference type="ChEBI" id="CHEBI:137748"/>
        <dbReference type="EC" id="2.3.1.191"/>
    </reaction>
</comment>
<evidence type="ECO:0000256" key="7">
    <source>
        <dbReference type="HAMAP-Rule" id="MF_00523"/>
    </source>
</evidence>
<comment type="subunit">
    <text evidence="7">Homotrimer.</text>
</comment>
<keyword evidence="3 7" id="KW-0808">Transferase</keyword>
<evidence type="ECO:0000256" key="6">
    <source>
        <dbReference type="ARBA" id="ARBA00023315"/>
    </source>
</evidence>
<dbReference type="GO" id="GO:0009245">
    <property type="term" value="P:lipid A biosynthetic process"/>
    <property type="evidence" value="ECO:0007669"/>
    <property type="project" value="UniProtKB-UniRule"/>
</dbReference>
<evidence type="ECO:0000259" key="8">
    <source>
        <dbReference type="Pfam" id="PF04613"/>
    </source>
</evidence>
<dbReference type="InterPro" id="IPR020573">
    <property type="entry name" value="UDP_GlcNAc_AcTrfase_non-rep"/>
</dbReference>
<evidence type="ECO:0000313" key="9">
    <source>
        <dbReference type="EMBL" id="SUU89755.1"/>
    </source>
</evidence>
<keyword evidence="6 7" id="KW-0012">Acyltransferase</keyword>
<dbReference type="InterPro" id="IPR001451">
    <property type="entry name" value="Hexapep"/>
</dbReference>
<feature type="domain" description="UDP-3-O-[3-hydroxymyristoyl] glucosamine N-acyltransferase non-repeat region" evidence="8">
    <location>
        <begin position="34"/>
        <end position="101"/>
    </location>
</feature>
<dbReference type="RefSeq" id="WP_115731858.1">
    <property type="nucleotide sequence ID" value="NZ_BAAAVY010000002.1"/>
</dbReference>
<keyword evidence="5 7" id="KW-0443">Lipid metabolism</keyword>
<dbReference type="Gene3D" id="3.40.1390.10">
    <property type="entry name" value="MurE/MurF, N-terminal domain"/>
    <property type="match status" value="1"/>
</dbReference>
<sequence>MTDPVFFVPSRRYSVGEVAGLTGATLVDPKHSEIAISTIAAASSGGDGALVFVDGKRNAAPLKSLHAAAVLCTADVADLVPDGIAILVSPRPQQAFARIGRLLYPDAERPVGVSSETGISPFAHIDPTSHVEAGAVIEAGVVIGPNAAVGSGTVVSAHAVIGRSTQIGRDCYVGPHSSIQYALIGNGVIIHAGARIGQDGFGFAGGARGPERIPQIGRVIIQDNVEIGANATVDRGAMSDTIIGENTKIDNLVQIAHNVRIGRNCVIAGLTGISGSVVVGDNVMMGGGVGLADHLNIGSGAQLAARSGLMHDVPAGEVWAGFPAKPMKLAMREFALIRKMALGKPKGGGSSD</sequence>
<keyword evidence="4 7" id="KW-0677">Repeat</keyword>
<dbReference type="AlphaFoldDB" id="A0A380WLZ5"/>
<dbReference type="GO" id="GO:0016410">
    <property type="term" value="F:N-acyltransferase activity"/>
    <property type="evidence" value="ECO:0007669"/>
    <property type="project" value="InterPro"/>
</dbReference>
<evidence type="ECO:0000256" key="2">
    <source>
        <dbReference type="ARBA" id="ARBA00022556"/>
    </source>
</evidence>
<comment type="function">
    <text evidence="7">Catalyzes the N-acylation of UDP-3-O-acylglucosamine using 3-hydroxyacyl-ACP as the acyl donor. Is involved in the biosynthesis of lipid A, a phosphorylated glycolipid that anchors the lipopolysaccharide to the outer membrane of the cell.</text>
</comment>
<gene>
    <name evidence="7 9" type="primary">lpxD</name>
    <name evidence="9" type="ORF">NCTC10684_02997</name>
</gene>
<keyword evidence="1 7" id="KW-0444">Lipid biosynthesis</keyword>
<dbReference type="PANTHER" id="PTHR43378:SF2">
    <property type="entry name" value="UDP-3-O-ACYLGLUCOSAMINE N-ACYLTRANSFERASE 1, MITOCHONDRIAL-RELATED"/>
    <property type="match status" value="1"/>
</dbReference>